<keyword evidence="1" id="KW-1133">Transmembrane helix</keyword>
<dbReference type="KEGG" id="cfi:Celf_3423"/>
<evidence type="ECO:0000256" key="1">
    <source>
        <dbReference type="SAM" id="Phobius"/>
    </source>
</evidence>
<reference evidence="2 3" key="1">
    <citation type="submission" date="2011-04" db="EMBL/GenBank/DDBJ databases">
        <title>Complete sequence of Cellulomonas fimi ATCC 484.</title>
        <authorList>
            <consortium name="US DOE Joint Genome Institute"/>
            <person name="Lucas S."/>
            <person name="Han J."/>
            <person name="Lapidus A."/>
            <person name="Cheng J.-F."/>
            <person name="Goodwin L."/>
            <person name="Pitluck S."/>
            <person name="Peters L."/>
            <person name="Chertkov O."/>
            <person name="Detter J.C."/>
            <person name="Han C."/>
            <person name="Tapia R."/>
            <person name="Land M."/>
            <person name="Hauser L."/>
            <person name="Kyrpides N."/>
            <person name="Ivanova N."/>
            <person name="Ovchinnikova G."/>
            <person name="Pagani I."/>
            <person name="Mead D."/>
            <person name="Brumm P."/>
            <person name="Woyke T."/>
        </authorList>
    </citation>
    <scope>NUCLEOTIDE SEQUENCE [LARGE SCALE GENOMIC DNA]</scope>
    <source>
        <strain evidence="3">ATCC 484 / DSM 20113 / JCM 1341 / NBRC 15513 / NCIMB 8980 / NCTC 7547</strain>
    </source>
</reference>
<organism evidence="2 3">
    <name type="scientific">Cellulomonas fimi (strain ATCC 484 / DSM 20113 / JCM 1341 / CCUG 24087 / LMG 16345 / NBRC 15513 / NCIMB 8980 / NCTC 7547 / NRS-133)</name>
    <dbReference type="NCBI Taxonomy" id="590998"/>
    <lineage>
        <taxon>Bacteria</taxon>
        <taxon>Bacillati</taxon>
        <taxon>Actinomycetota</taxon>
        <taxon>Actinomycetes</taxon>
        <taxon>Micrococcales</taxon>
        <taxon>Cellulomonadaceae</taxon>
        <taxon>Cellulomonas</taxon>
    </lineage>
</organism>
<protein>
    <submittedName>
        <fullName evidence="2">Uncharacterized protein</fullName>
    </submittedName>
</protein>
<gene>
    <name evidence="2" type="ordered locus">Celf_3423</name>
</gene>
<keyword evidence="3" id="KW-1185">Reference proteome</keyword>
<feature type="transmembrane region" description="Helical" evidence="1">
    <location>
        <begin position="6"/>
        <end position="35"/>
    </location>
</feature>
<dbReference type="EMBL" id="CP002666">
    <property type="protein sequence ID" value="AEE47535.1"/>
    <property type="molecule type" value="Genomic_DNA"/>
</dbReference>
<name>F4H2B5_CELFA</name>
<dbReference type="Proteomes" id="UP000008460">
    <property type="component" value="Chromosome"/>
</dbReference>
<dbReference type="HOGENOM" id="CLU_3197669_0_0_11"/>
<dbReference type="AlphaFoldDB" id="F4H2B5"/>
<evidence type="ECO:0000313" key="2">
    <source>
        <dbReference type="EMBL" id="AEE47535.1"/>
    </source>
</evidence>
<sequence length="45" mass="4781">MFRSVSVWHLLVLGLGFLAVATVVVGAVVGIVLAVRRRDPRPPVG</sequence>
<keyword evidence="1" id="KW-0472">Membrane</keyword>
<accession>F4H2B5</accession>
<evidence type="ECO:0000313" key="3">
    <source>
        <dbReference type="Proteomes" id="UP000008460"/>
    </source>
</evidence>
<proteinExistence type="predicted"/>
<dbReference type="RefSeq" id="WP_013772559.1">
    <property type="nucleotide sequence ID" value="NC_015514.1"/>
</dbReference>
<keyword evidence="1" id="KW-0812">Transmembrane</keyword>